<dbReference type="Pfam" id="PF00079">
    <property type="entry name" value="Serpin"/>
    <property type="match status" value="1"/>
</dbReference>
<dbReference type="PROSITE" id="PS00284">
    <property type="entry name" value="SERPIN"/>
    <property type="match status" value="1"/>
</dbReference>
<dbReference type="FunFam" id="2.30.39.10:FF:000003">
    <property type="entry name" value="alpha-1-antitrypsin isoform X1"/>
    <property type="match status" value="1"/>
</dbReference>
<comment type="similarity">
    <text evidence="1 6">Belongs to the serpin family.</text>
</comment>
<dbReference type="Gene3D" id="2.10.310.10">
    <property type="entry name" value="Serpins superfamily"/>
    <property type="match status" value="1"/>
</dbReference>
<keyword evidence="9" id="KW-1185">Reference proteome</keyword>
<dbReference type="GO" id="GO:0005615">
    <property type="term" value="C:extracellular space"/>
    <property type="evidence" value="ECO:0007669"/>
    <property type="project" value="InterPro"/>
</dbReference>
<evidence type="ECO:0000256" key="4">
    <source>
        <dbReference type="ARBA" id="ARBA00022900"/>
    </source>
</evidence>
<evidence type="ECO:0000256" key="1">
    <source>
        <dbReference type="ARBA" id="ARBA00009500"/>
    </source>
</evidence>
<dbReference type="PANTHER" id="PTHR11461:SF165">
    <property type="entry name" value="ALPHA-1-ANTITRYPSIN"/>
    <property type="match status" value="1"/>
</dbReference>
<evidence type="ECO:0000256" key="3">
    <source>
        <dbReference type="ARBA" id="ARBA00022729"/>
    </source>
</evidence>
<keyword evidence="4" id="KW-0722">Serine protease inhibitor</keyword>
<dbReference type="SMART" id="SM00093">
    <property type="entry name" value="SERPIN"/>
    <property type="match status" value="1"/>
</dbReference>
<sequence length="334" mass="37315">MLSVGAKGATLSQILHGLAFDLTSISLKDIHESFHHLLQMLNKRDSELHLSMGNALFIKENLKLLPKFLEDLKSQYDAEAFSTNFQNEEEAKKQINDYVEKHTNGKIVDLLKSVDKDSALVLVNYIYLRGTWEMPFDVEDTKEADFHVDEKTVVKVPMMTRLGMYSTFYDQDLSCTVVNMPYKGNASALLVIPNEGKMKRVQDAFTRAKLMEWGDSLGRSWGSAQLYVPRFSITSTLELKDILQGLGMTDMFSDHADLSGITGAPDLKISRALHQAVLSVDEKGTEAAGATAVEAVPMSIPPEIKADKPFLIVIYDKETRSTLFMGKIVDPTKK</sequence>
<organism evidence="8 9">
    <name type="scientific">Pleurodeles waltl</name>
    <name type="common">Iberian ribbed newt</name>
    <dbReference type="NCBI Taxonomy" id="8319"/>
    <lineage>
        <taxon>Eukaryota</taxon>
        <taxon>Metazoa</taxon>
        <taxon>Chordata</taxon>
        <taxon>Craniata</taxon>
        <taxon>Vertebrata</taxon>
        <taxon>Euteleostomi</taxon>
        <taxon>Amphibia</taxon>
        <taxon>Batrachia</taxon>
        <taxon>Caudata</taxon>
        <taxon>Salamandroidea</taxon>
        <taxon>Salamandridae</taxon>
        <taxon>Pleurodelinae</taxon>
        <taxon>Pleurodeles</taxon>
    </lineage>
</organism>
<evidence type="ECO:0000256" key="2">
    <source>
        <dbReference type="ARBA" id="ARBA00022690"/>
    </source>
</evidence>
<evidence type="ECO:0000313" key="8">
    <source>
        <dbReference type="EMBL" id="KAJ1213548.1"/>
    </source>
</evidence>
<dbReference type="InterPro" id="IPR042178">
    <property type="entry name" value="Serpin_sf_1"/>
</dbReference>
<protein>
    <recommendedName>
        <fullName evidence="7">Serpin domain-containing protein</fullName>
    </recommendedName>
</protein>
<dbReference type="EMBL" id="JANPWB010000001">
    <property type="protein sequence ID" value="KAJ1213548.1"/>
    <property type="molecule type" value="Genomic_DNA"/>
</dbReference>
<dbReference type="Gene3D" id="2.30.39.10">
    <property type="entry name" value="Alpha-1-antitrypsin, domain 1"/>
    <property type="match status" value="1"/>
</dbReference>
<dbReference type="PANTHER" id="PTHR11461">
    <property type="entry name" value="SERINE PROTEASE INHIBITOR, SERPIN"/>
    <property type="match status" value="1"/>
</dbReference>
<gene>
    <name evidence="8" type="ORF">NDU88_001182</name>
</gene>
<dbReference type="Proteomes" id="UP001066276">
    <property type="component" value="Chromosome 1_1"/>
</dbReference>
<dbReference type="InterPro" id="IPR036186">
    <property type="entry name" value="Serpin_sf"/>
</dbReference>
<proteinExistence type="inferred from homology"/>
<dbReference type="InterPro" id="IPR042185">
    <property type="entry name" value="Serpin_sf_2"/>
</dbReference>
<evidence type="ECO:0000313" key="9">
    <source>
        <dbReference type="Proteomes" id="UP001066276"/>
    </source>
</evidence>
<name>A0AAV7WLX1_PLEWA</name>
<dbReference type="FunFam" id="2.10.310.10:FF:000001">
    <property type="entry name" value="Serpin family A member 1"/>
    <property type="match status" value="1"/>
</dbReference>
<comment type="caution">
    <text evidence="8">The sequence shown here is derived from an EMBL/GenBank/DDBJ whole genome shotgun (WGS) entry which is preliminary data.</text>
</comment>
<evidence type="ECO:0000256" key="6">
    <source>
        <dbReference type="RuleBase" id="RU000411"/>
    </source>
</evidence>
<evidence type="ECO:0000256" key="5">
    <source>
        <dbReference type="ARBA" id="ARBA00023180"/>
    </source>
</evidence>
<evidence type="ECO:0000259" key="7">
    <source>
        <dbReference type="SMART" id="SM00093"/>
    </source>
</evidence>
<keyword evidence="3" id="KW-0732">Signal</keyword>
<accession>A0AAV7WLX1</accession>
<dbReference type="SUPFAM" id="SSF56574">
    <property type="entry name" value="Serpins"/>
    <property type="match status" value="1"/>
</dbReference>
<dbReference type="AlphaFoldDB" id="A0AAV7WLX1"/>
<dbReference type="FunFam" id="3.30.497.10:FF:000001">
    <property type="entry name" value="Serine protease inhibitor"/>
    <property type="match status" value="1"/>
</dbReference>
<dbReference type="Gene3D" id="3.30.497.10">
    <property type="entry name" value="Antithrombin, subunit I, domain 2"/>
    <property type="match status" value="1"/>
</dbReference>
<keyword evidence="5" id="KW-0325">Glycoprotein</keyword>
<dbReference type="GO" id="GO:0004867">
    <property type="term" value="F:serine-type endopeptidase inhibitor activity"/>
    <property type="evidence" value="ECO:0007669"/>
    <property type="project" value="UniProtKB-KW"/>
</dbReference>
<keyword evidence="2" id="KW-0646">Protease inhibitor</keyword>
<reference evidence="8" key="1">
    <citation type="journal article" date="2022" name="bioRxiv">
        <title>Sequencing and chromosome-scale assembly of the giantPleurodeles waltlgenome.</title>
        <authorList>
            <person name="Brown T."/>
            <person name="Elewa A."/>
            <person name="Iarovenko S."/>
            <person name="Subramanian E."/>
            <person name="Araus A.J."/>
            <person name="Petzold A."/>
            <person name="Susuki M."/>
            <person name="Suzuki K.-i.T."/>
            <person name="Hayashi T."/>
            <person name="Toyoda A."/>
            <person name="Oliveira C."/>
            <person name="Osipova E."/>
            <person name="Leigh N.D."/>
            <person name="Simon A."/>
            <person name="Yun M.H."/>
        </authorList>
    </citation>
    <scope>NUCLEOTIDE SEQUENCE</scope>
    <source>
        <strain evidence="8">20211129_DDA</strain>
        <tissue evidence="8">Liver</tissue>
    </source>
</reference>
<dbReference type="InterPro" id="IPR023796">
    <property type="entry name" value="Serpin_dom"/>
</dbReference>
<dbReference type="InterPro" id="IPR023795">
    <property type="entry name" value="Serpin_CS"/>
</dbReference>
<feature type="domain" description="Serpin" evidence="7">
    <location>
        <begin position="1"/>
        <end position="331"/>
    </location>
</feature>
<dbReference type="InterPro" id="IPR000215">
    <property type="entry name" value="Serpin_fam"/>
</dbReference>